<protein>
    <submittedName>
        <fullName evidence="2">NAD(P)-binding protein</fullName>
    </submittedName>
</protein>
<gene>
    <name evidence="2" type="ORF">FIBSPDRAFT_846450</name>
</gene>
<dbReference type="Gene3D" id="3.40.50.720">
    <property type="entry name" value="NAD(P)-binding Rossmann-like Domain"/>
    <property type="match status" value="1"/>
</dbReference>
<dbReference type="AlphaFoldDB" id="A0A166X1X8"/>
<proteinExistence type="predicted"/>
<dbReference type="PANTHER" id="PTHR47534">
    <property type="entry name" value="YALI0E05731P"/>
    <property type="match status" value="1"/>
</dbReference>
<dbReference type="OrthoDB" id="2898509at2759"/>
<dbReference type="InterPro" id="IPR036291">
    <property type="entry name" value="NAD(P)-bd_dom_sf"/>
</dbReference>
<reference evidence="2 3" key="1">
    <citation type="journal article" date="2016" name="Mol. Biol. Evol.">
        <title>Comparative Genomics of Early-Diverging Mushroom-Forming Fungi Provides Insights into the Origins of Lignocellulose Decay Capabilities.</title>
        <authorList>
            <person name="Nagy L.G."/>
            <person name="Riley R."/>
            <person name="Tritt A."/>
            <person name="Adam C."/>
            <person name="Daum C."/>
            <person name="Floudas D."/>
            <person name="Sun H."/>
            <person name="Yadav J.S."/>
            <person name="Pangilinan J."/>
            <person name="Larsson K.H."/>
            <person name="Matsuura K."/>
            <person name="Barry K."/>
            <person name="Labutti K."/>
            <person name="Kuo R."/>
            <person name="Ohm R.A."/>
            <person name="Bhattacharya S.S."/>
            <person name="Shirouzu T."/>
            <person name="Yoshinaga Y."/>
            <person name="Martin F.M."/>
            <person name="Grigoriev I.V."/>
            <person name="Hibbett D.S."/>
        </authorList>
    </citation>
    <scope>NUCLEOTIDE SEQUENCE [LARGE SCALE GENOMIC DNA]</scope>
    <source>
        <strain evidence="2 3">CBS 109695</strain>
    </source>
</reference>
<evidence type="ECO:0000256" key="1">
    <source>
        <dbReference type="ARBA" id="ARBA00023002"/>
    </source>
</evidence>
<evidence type="ECO:0000313" key="2">
    <source>
        <dbReference type="EMBL" id="KZP34341.1"/>
    </source>
</evidence>
<dbReference type="InterPro" id="IPR052228">
    <property type="entry name" value="Sec_Metab_Biosynth_Oxidored"/>
</dbReference>
<dbReference type="Proteomes" id="UP000076532">
    <property type="component" value="Unassembled WGS sequence"/>
</dbReference>
<dbReference type="SUPFAM" id="SSF51735">
    <property type="entry name" value="NAD(P)-binding Rossmann-fold domains"/>
    <property type="match status" value="1"/>
</dbReference>
<sequence length="307" mass="33767">MVNYHALTSSLNLSGTNVVVVGGTHGIGAAIATRFAELGSSVLIMGRNESAGNAIVSAMRNAARTEAKLAFVRADLGTVKAIRKAPDDIAAWAGAQGVDYLIQCQGGPRMGIWPPTRESATIAFNVQLLSHFLIPYLLLSRPQPVLRQGARISNIMRPGAQVQVLDLDDPMGLNLIEKGKLAYLKNIRLGIPFMADLFTEEFNRRFPQVHTMHVYPGSVATNFVDSFGWLIRLVYAIFSLFAQSPEAYADVAVWQHASDEWKARGWAFFNHKGREVTVDKRVTEEGDDGIRAAVWAKMLELSDEKQL</sequence>
<accession>A0A166X1X8</accession>
<dbReference type="GO" id="GO:0016491">
    <property type="term" value="F:oxidoreductase activity"/>
    <property type="evidence" value="ECO:0007669"/>
    <property type="project" value="UniProtKB-KW"/>
</dbReference>
<dbReference type="InterPro" id="IPR002347">
    <property type="entry name" value="SDR_fam"/>
</dbReference>
<organism evidence="2 3">
    <name type="scientific">Athelia psychrophila</name>
    <dbReference type="NCBI Taxonomy" id="1759441"/>
    <lineage>
        <taxon>Eukaryota</taxon>
        <taxon>Fungi</taxon>
        <taxon>Dikarya</taxon>
        <taxon>Basidiomycota</taxon>
        <taxon>Agaricomycotina</taxon>
        <taxon>Agaricomycetes</taxon>
        <taxon>Agaricomycetidae</taxon>
        <taxon>Atheliales</taxon>
        <taxon>Atheliaceae</taxon>
        <taxon>Athelia</taxon>
    </lineage>
</organism>
<dbReference type="EMBL" id="KV417480">
    <property type="protein sequence ID" value="KZP34341.1"/>
    <property type="molecule type" value="Genomic_DNA"/>
</dbReference>
<dbReference type="PANTHER" id="PTHR47534:SF3">
    <property type="entry name" value="ALCOHOL DEHYDROGENASE-LIKE C-TERMINAL DOMAIN-CONTAINING PROTEIN"/>
    <property type="match status" value="1"/>
</dbReference>
<keyword evidence="3" id="KW-1185">Reference proteome</keyword>
<evidence type="ECO:0000313" key="3">
    <source>
        <dbReference type="Proteomes" id="UP000076532"/>
    </source>
</evidence>
<dbReference type="Pfam" id="PF00106">
    <property type="entry name" value="adh_short"/>
    <property type="match status" value="1"/>
</dbReference>
<dbReference type="STRING" id="436010.A0A166X1X8"/>
<name>A0A166X1X8_9AGAM</name>
<keyword evidence="1" id="KW-0560">Oxidoreductase</keyword>